<dbReference type="AlphaFoldDB" id="I0JT38"/>
<evidence type="ECO:0000313" key="1">
    <source>
        <dbReference type="EMBL" id="CCG47310.1"/>
    </source>
</evidence>
<dbReference type="HOGENOM" id="CLU_3310674_0_0_9"/>
<gene>
    <name evidence="1" type="ordered locus">HBHAL_4973</name>
</gene>
<accession>I0JT38</accession>
<keyword evidence="2" id="KW-1185">Reference proteome</keyword>
<evidence type="ECO:0000313" key="2">
    <source>
        <dbReference type="Proteomes" id="UP000007397"/>
    </source>
</evidence>
<organism evidence="1 2">
    <name type="scientific">Halobacillus halophilus (strain ATCC 35676 / DSM 2266 / JCM 20832 / KCTC 3685 / LMG 17431 / NBRC 102448 / NCIMB 2269)</name>
    <name type="common">Sporosarcina halophila</name>
    <dbReference type="NCBI Taxonomy" id="866895"/>
    <lineage>
        <taxon>Bacteria</taxon>
        <taxon>Bacillati</taxon>
        <taxon>Bacillota</taxon>
        <taxon>Bacilli</taxon>
        <taxon>Bacillales</taxon>
        <taxon>Bacillaceae</taxon>
        <taxon>Halobacillus</taxon>
    </lineage>
</organism>
<protein>
    <submittedName>
        <fullName evidence="1">Uncharacterized protein</fullName>
    </submittedName>
</protein>
<sequence>MYDKQHRNRLSFGVLKAIRFKKREKIGNSEVRGGIKDET</sequence>
<reference evidence="1 2" key="1">
    <citation type="journal article" date="2013" name="Environ. Microbiol.">
        <title>Chloride and organic osmolytes: a hybrid strategy to cope with elevated salinities by the moderately halophilic, chloride-dependent bacterium Halobacillus halophilus.</title>
        <authorList>
            <person name="Saum S.H."/>
            <person name="Pfeiffer F."/>
            <person name="Palm P."/>
            <person name="Rampp M."/>
            <person name="Schuster S.C."/>
            <person name="Muller V."/>
            <person name="Oesterhelt D."/>
        </authorList>
    </citation>
    <scope>NUCLEOTIDE SEQUENCE [LARGE SCALE GENOMIC DNA]</scope>
    <source>
        <strain evidence="2">ATCC 35676 / DSM 2266 / JCM 20832 / KCTC 3685 / LMG 17431 / NBRC 102448 / NCIMB 2269</strain>
    </source>
</reference>
<dbReference type="Proteomes" id="UP000007397">
    <property type="component" value="Chromosome"/>
</dbReference>
<name>I0JT38_HALH3</name>
<proteinExistence type="predicted"/>
<dbReference type="KEGG" id="hhd:HBHAL_4973"/>
<dbReference type="EMBL" id="HE717023">
    <property type="protein sequence ID" value="CCG47310.1"/>
    <property type="molecule type" value="Genomic_DNA"/>
</dbReference>
<dbReference type="STRING" id="866895.HBHAL_4973"/>
<dbReference type="PATRIC" id="fig|866895.3.peg.4011"/>